<gene>
    <name evidence="3" type="ORF">SCP_0100710</name>
</gene>
<feature type="domain" description="NAD-dependent epimerase/dehydratase" evidence="2">
    <location>
        <begin position="3"/>
        <end position="211"/>
    </location>
</feature>
<feature type="signal peptide" evidence="1">
    <location>
        <begin position="1"/>
        <end position="19"/>
    </location>
</feature>
<feature type="chain" id="PRO_5019010157" description="NAD-dependent epimerase/dehydratase domain-containing protein" evidence="1">
    <location>
        <begin position="20"/>
        <end position="308"/>
    </location>
</feature>
<dbReference type="RefSeq" id="XP_027608112.1">
    <property type="nucleotide sequence ID" value="XM_027752311.1"/>
</dbReference>
<dbReference type="InParanoid" id="A0A401G4X5"/>
<dbReference type="Pfam" id="PF01370">
    <property type="entry name" value="Epimerase"/>
    <property type="match status" value="1"/>
</dbReference>
<dbReference type="GO" id="GO:0004029">
    <property type="term" value="F:aldehyde dehydrogenase (NAD+) activity"/>
    <property type="evidence" value="ECO:0007669"/>
    <property type="project" value="TreeGrafter"/>
</dbReference>
<accession>A0A401G4X5</accession>
<dbReference type="PANTHER" id="PTHR48079">
    <property type="entry name" value="PROTEIN YEEZ"/>
    <property type="match status" value="1"/>
</dbReference>
<dbReference type="SUPFAM" id="SSF51735">
    <property type="entry name" value="NAD(P)-binding Rossmann-fold domains"/>
    <property type="match status" value="1"/>
</dbReference>
<reference evidence="3 4" key="1">
    <citation type="journal article" date="2018" name="Sci. Rep.">
        <title>Genome sequence of the cauliflower mushroom Sparassis crispa (Hanabiratake) and its association with beneficial usage.</title>
        <authorList>
            <person name="Kiyama R."/>
            <person name="Furutani Y."/>
            <person name="Kawaguchi K."/>
            <person name="Nakanishi T."/>
        </authorList>
    </citation>
    <scope>NUCLEOTIDE SEQUENCE [LARGE SCALE GENOMIC DNA]</scope>
</reference>
<dbReference type="InterPro" id="IPR001509">
    <property type="entry name" value="Epimerase_deHydtase"/>
</dbReference>
<dbReference type="GeneID" id="38774116"/>
<dbReference type="GO" id="GO:0005737">
    <property type="term" value="C:cytoplasm"/>
    <property type="evidence" value="ECO:0007669"/>
    <property type="project" value="TreeGrafter"/>
</dbReference>
<comment type="caution">
    <text evidence="3">The sequence shown here is derived from an EMBL/GenBank/DDBJ whole genome shotgun (WGS) entry which is preliminary data.</text>
</comment>
<organism evidence="3 4">
    <name type="scientific">Sparassis crispa</name>
    <dbReference type="NCBI Taxonomy" id="139825"/>
    <lineage>
        <taxon>Eukaryota</taxon>
        <taxon>Fungi</taxon>
        <taxon>Dikarya</taxon>
        <taxon>Basidiomycota</taxon>
        <taxon>Agaricomycotina</taxon>
        <taxon>Agaricomycetes</taxon>
        <taxon>Polyporales</taxon>
        <taxon>Sparassidaceae</taxon>
        <taxon>Sparassis</taxon>
    </lineage>
</organism>
<dbReference type="Proteomes" id="UP000287166">
    <property type="component" value="Unassembled WGS sequence"/>
</dbReference>
<keyword evidence="1" id="KW-0732">Signal</keyword>
<evidence type="ECO:0000256" key="1">
    <source>
        <dbReference type="SAM" id="SignalP"/>
    </source>
</evidence>
<sequence>MRVLILGASGFIGFPAAQAFVRAGHIVYGVTRSQEKAKQLAGEEIIPIVAEVADRTKWLPLVATLDAIVDALGGSDLQKICSDNFNETVAAARELRPAHAPKLGYIYTSGAWVHGDNRTDIITDTTPIASSIELTSWRPAVEQVIATSSAVNGLVIRPSLLYGRSGSLLALMFKSAYEGKAKWFGTPGGRFSLIHQDDLATMFVLAAEKSSILGGTIFDAANDFSESVDEILQKLVQISGASGYEYLQPTNLFQVALGTSSSLRPYLARSLLGWQPCKAGLIDHLDIYYNAWKANRVHKKSLREKAKI</sequence>
<dbReference type="InterPro" id="IPR051783">
    <property type="entry name" value="NAD(P)-dependent_oxidoreduct"/>
</dbReference>
<dbReference type="STRING" id="139825.A0A401G4X5"/>
<dbReference type="AlphaFoldDB" id="A0A401G4X5"/>
<evidence type="ECO:0000313" key="3">
    <source>
        <dbReference type="EMBL" id="GBE77199.1"/>
    </source>
</evidence>
<dbReference type="PANTHER" id="PTHR48079:SF3">
    <property type="entry name" value="NAD-DEPENDENT EPIMERASE_DEHYDRATASE DOMAIN-CONTAINING PROTEIN"/>
    <property type="match status" value="1"/>
</dbReference>
<dbReference type="Gene3D" id="3.40.50.720">
    <property type="entry name" value="NAD(P)-binding Rossmann-like Domain"/>
    <property type="match status" value="1"/>
</dbReference>
<protein>
    <recommendedName>
        <fullName evidence="2">NAD-dependent epimerase/dehydratase domain-containing protein</fullName>
    </recommendedName>
</protein>
<evidence type="ECO:0000259" key="2">
    <source>
        <dbReference type="Pfam" id="PF01370"/>
    </source>
</evidence>
<evidence type="ECO:0000313" key="4">
    <source>
        <dbReference type="Proteomes" id="UP000287166"/>
    </source>
</evidence>
<dbReference type="OrthoDB" id="10000533at2759"/>
<dbReference type="InterPro" id="IPR036291">
    <property type="entry name" value="NAD(P)-bd_dom_sf"/>
</dbReference>
<dbReference type="EMBL" id="BFAD01000001">
    <property type="protein sequence ID" value="GBE77199.1"/>
    <property type="molecule type" value="Genomic_DNA"/>
</dbReference>
<proteinExistence type="predicted"/>
<keyword evidence="4" id="KW-1185">Reference proteome</keyword>
<name>A0A401G4X5_9APHY</name>